<dbReference type="EC" id="2.4.1.-" evidence="4"/>
<dbReference type="Pfam" id="PF13579">
    <property type="entry name" value="Glyco_trans_4_4"/>
    <property type="match status" value="1"/>
</dbReference>
<keyword evidence="2 4" id="KW-0808">Transferase</keyword>
<gene>
    <name evidence="4" type="ORF">KR76_10135</name>
</gene>
<evidence type="ECO:0000313" key="5">
    <source>
        <dbReference type="Proteomes" id="UP000030300"/>
    </source>
</evidence>
<reference evidence="4 5" key="1">
    <citation type="journal article" date="2015" name="Genome Announc.">
        <title>Complete Genome Sequence of Steroid-Transforming Nocardioides simplex VKM Ac-2033D.</title>
        <authorList>
            <person name="Shtratnikova V.Y."/>
            <person name="Schelkunov M.I."/>
            <person name="Pekov Y.A."/>
            <person name="Fokina V.V."/>
            <person name="Logacheva M.D."/>
            <person name="Sokolov S.L."/>
            <person name="Bragin E.Y."/>
            <person name="Ashapkin V.V."/>
            <person name="Donova M.V."/>
        </authorList>
    </citation>
    <scope>NUCLEOTIDE SEQUENCE [LARGE SCALE GENOMIC DNA]</scope>
    <source>
        <strain evidence="4 5">VKM Ac-2033D</strain>
    </source>
</reference>
<dbReference type="InterPro" id="IPR028098">
    <property type="entry name" value="Glyco_trans_4-like_N"/>
</dbReference>
<sequence length="346" mass="37269">MRVVHLVESLGGGVLSSVLTMVDATPDIEHHLLTWPRRDHADTGDERGVFDSTGALPRRPLAAARALRSEVDDLAPDVLHAHSSYAGMLARGIELDVDVLYSPHCFAFERRDIGAAPRAGIRRVERALVGRTAVLVACSPHEAVLARDLGHRRVVTVPNRALHVPDERARFAAPLRVVTVGRISAQKDWRHLLAAKRSFDHAGAWPAQWEWLGGGDAGAEAELREGGIAVSGWLPREEVVRRLASAQVYVHTAAWEGAPVSVIEAASVGLPIVARRIPTLESLSVPGLASSPEDIALRVAGLHDPSQWSAEQQSSLAFAADHSVSAQRRRLGTAYQHTPAAALILS</sequence>
<feature type="domain" description="Glycosyltransferase subfamily 4-like N-terminal" evidence="3">
    <location>
        <begin position="31"/>
        <end position="159"/>
    </location>
</feature>
<dbReference type="GO" id="GO:1901137">
    <property type="term" value="P:carbohydrate derivative biosynthetic process"/>
    <property type="evidence" value="ECO:0007669"/>
    <property type="project" value="UniProtKB-ARBA"/>
</dbReference>
<name>A0A0C5XGP1_NOCSI</name>
<dbReference type="PANTHER" id="PTHR45947:SF3">
    <property type="entry name" value="SULFOQUINOVOSYL TRANSFERASE SQD2"/>
    <property type="match status" value="1"/>
</dbReference>
<evidence type="ECO:0000256" key="1">
    <source>
        <dbReference type="ARBA" id="ARBA00022676"/>
    </source>
</evidence>
<keyword evidence="5" id="KW-1185">Reference proteome</keyword>
<dbReference type="Gene3D" id="3.40.50.2000">
    <property type="entry name" value="Glycogen Phosphorylase B"/>
    <property type="match status" value="2"/>
</dbReference>
<dbReference type="RefSeq" id="WP_052138446.1">
    <property type="nucleotide sequence ID" value="NZ_BJMC01000008.1"/>
</dbReference>
<evidence type="ECO:0000256" key="2">
    <source>
        <dbReference type="ARBA" id="ARBA00022679"/>
    </source>
</evidence>
<dbReference type="CDD" id="cd03801">
    <property type="entry name" value="GT4_PimA-like"/>
    <property type="match status" value="1"/>
</dbReference>
<dbReference type="STRING" id="2045.KR76_10135"/>
<accession>A0A0C5XGP1</accession>
<dbReference type="GeneID" id="96609257"/>
<evidence type="ECO:0000313" key="4">
    <source>
        <dbReference type="EMBL" id="AJR18316.1"/>
    </source>
</evidence>
<dbReference type="HOGENOM" id="CLU_009583_0_1_11"/>
<dbReference type="GO" id="GO:0016757">
    <property type="term" value="F:glycosyltransferase activity"/>
    <property type="evidence" value="ECO:0007669"/>
    <property type="project" value="UniProtKB-KW"/>
</dbReference>
<protein>
    <submittedName>
        <fullName evidence="4">Exopolysaccharide biosynthesis glycosyltransferase EpsF</fullName>
        <ecNumber evidence="4">2.4.1.-</ecNumber>
    </submittedName>
</protein>
<dbReference type="EMBL" id="CP009896">
    <property type="protein sequence ID" value="AJR18316.1"/>
    <property type="molecule type" value="Genomic_DNA"/>
</dbReference>
<proteinExistence type="predicted"/>
<organism evidence="4 5">
    <name type="scientific">Nocardioides simplex</name>
    <name type="common">Arthrobacter simplex</name>
    <dbReference type="NCBI Taxonomy" id="2045"/>
    <lineage>
        <taxon>Bacteria</taxon>
        <taxon>Bacillati</taxon>
        <taxon>Actinomycetota</taxon>
        <taxon>Actinomycetes</taxon>
        <taxon>Propionibacteriales</taxon>
        <taxon>Nocardioidaceae</taxon>
        <taxon>Pimelobacter</taxon>
    </lineage>
</organism>
<evidence type="ECO:0000259" key="3">
    <source>
        <dbReference type="Pfam" id="PF13579"/>
    </source>
</evidence>
<dbReference type="Proteomes" id="UP000030300">
    <property type="component" value="Chromosome"/>
</dbReference>
<dbReference type="InterPro" id="IPR050194">
    <property type="entry name" value="Glycosyltransferase_grp1"/>
</dbReference>
<dbReference type="SUPFAM" id="SSF53756">
    <property type="entry name" value="UDP-Glycosyltransferase/glycogen phosphorylase"/>
    <property type="match status" value="1"/>
</dbReference>
<dbReference type="Pfam" id="PF13692">
    <property type="entry name" value="Glyco_trans_1_4"/>
    <property type="match status" value="1"/>
</dbReference>
<dbReference type="KEGG" id="psim:KR76_10135"/>
<dbReference type="OrthoDB" id="477186at2"/>
<keyword evidence="1 4" id="KW-0328">Glycosyltransferase</keyword>
<dbReference type="PANTHER" id="PTHR45947">
    <property type="entry name" value="SULFOQUINOVOSYL TRANSFERASE SQD2"/>
    <property type="match status" value="1"/>
</dbReference>
<dbReference type="AlphaFoldDB" id="A0A0C5XGP1"/>